<sequence length="274" mass="31182">MVGTVCTPYAVDENLVRGASRVLRRASRQPGTKHVVHLRDVEPHAFELYLAGIRGQMNEQKLASANDWITLVKAYILAEELDDSTFTFSTRCALAHKAALYKQGRDKFFGVGLIDHVYQHTKPDSELRDLLANMRDDDGQLDLFMSVEEFTRDGEKEKMRRQPADKTPDLAQEPKEVPIQIEKSEKSSEERHLIIVPMGKETFPKQIKPSEPYHIKESTQFAPCCPTELEAPNFVPIADLYNPCIRRTPQPKADALTPSSQYSHHWRSPLDAKQ</sequence>
<feature type="region of interest" description="Disordered" evidence="1">
    <location>
        <begin position="248"/>
        <end position="274"/>
    </location>
</feature>
<dbReference type="AlphaFoldDB" id="A0A8E2JKS2"/>
<dbReference type="Proteomes" id="UP000250266">
    <property type="component" value="Unassembled WGS sequence"/>
</dbReference>
<evidence type="ECO:0000313" key="3">
    <source>
        <dbReference type="Proteomes" id="UP000250266"/>
    </source>
</evidence>
<protein>
    <submittedName>
        <fullName evidence="2">Uncharacterized protein</fullName>
    </submittedName>
</protein>
<evidence type="ECO:0000256" key="1">
    <source>
        <dbReference type="SAM" id="MobiDB-lite"/>
    </source>
</evidence>
<evidence type="ECO:0000313" key="2">
    <source>
        <dbReference type="EMBL" id="OCK86129.1"/>
    </source>
</evidence>
<dbReference type="EMBL" id="KV744808">
    <property type="protein sequence ID" value="OCK86129.1"/>
    <property type="molecule type" value="Genomic_DNA"/>
</dbReference>
<reference evidence="2 3" key="1">
    <citation type="journal article" date="2016" name="Nat. Commun.">
        <title>Ectomycorrhizal ecology is imprinted in the genome of the dominant symbiotic fungus Cenococcum geophilum.</title>
        <authorList>
            <consortium name="DOE Joint Genome Institute"/>
            <person name="Peter M."/>
            <person name="Kohler A."/>
            <person name="Ohm R.A."/>
            <person name="Kuo A."/>
            <person name="Krutzmann J."/>
            <person name="Morin E."/>
            <person name="Arend M."/>
            <person name="Barry K.W."/>
            <person name="Binder M."/>
            <person name="Choi C."/>
            <person name="Clum A."/>
            <person name="Copeland A."/>
            <person name="Grisel N."/>
            <person name="Haridas S."/>
            <person name="Kipfer T."/>
            <person name="LaButti K."/>
            <person name="Lindquist E."/>
            <person name="Lipzen A."/>
            <person name="Maire R."/>
            <person name="Meier B."/>
            <person name="Mihaltcheva S."/>
            <person name="Molinier V."/>
            <person name="Murat C."/>
            <person name="Poggeler S."/>
            <person name="Quandt C.A."/>
            <person name="Sperisen C."/>
            <person name="Tritt A."/>
            <person name="Tisserant E."/>
            <person name="Crous P.W."/>
            <person name="Henrissat B."/>
            <person name="Nehls U."/>
            <person name="Egli S."/>
            <person name="Spatafora J.W."/>
            <person name="Grigoriev I.V."/>
            <person name="Martin F.M."/>
        </authorList>
    </citation>
    <scope>NUCLEOTIDE SEQUENCE [LARGE SCALE GENOMIC DNA]</scope>
    <source>
        <strain evidence="2 3">CBS 459.81</strain>
    </source>
</reference>
<gene>
    <name evidence="2" type="ORF">K432DRAFT_142947</name>
</gene>
<name>A0A8E2JKS2_9PEZI</name>
<accession>A0A8E2JKS2</accession>
<proteinExistence type="predicted"/>
<keyword evidence="3" id="KW-1185">Reference proteome</keyword>
<organism evidence="2 3">
    <name type="scientific">Lepidopterella palustris CBS 459.81</name>
    <dbReference type="NCBI Taxonomy" id="1314670"/>
    <lineage>
        <taxon>Eukaryota</taxon>
        <taxon>Fungi</taxon>
        <taxon>Dikarya</taxon>
        <taxon>Ascomycota</taxon>
        <taxon>Pezizomycotina</taxon>
        <taxon>Dothideomycetes</taxon>
        <taxon>Pleosporomycetidae</taxon>
        <taxon>Mytilinidiales</taxon>
        <taxon>Argynnaceae</taxon>
        <taxon>Lepidopterella</taxon>
    </lineage>
</organism>
<dbReference type="OrthoDB" id="10671700at2759"/>
<feature type="region of interest" description="Disordered" evidence="1">
    <location>
        <begin position="152"/>
        <end position="176"/>
    </location>
</feature>